<evidence type="ECO:0000259" key="9">
    <source>
        <dbReference type="PROSITE" id="PS50146"/>
    </source>
</evidence>
<dbReference type="SUPFAM" id="SSF111331">
    <property type="entry name" value="NAD kinase/diacylglycerol kinase-like"/>
    <property type="match status" value="1"/>
</dbReference>
<evidence type="ECO:0000256" key="1">
    <source>
        <dbReference type="ARBA" id="ARBA00001946"/>
    </source>
</evidence>
<keyword evidence="4" id="KW-0479">Metal-binding</keyword>
<dbReference type="PANTHER" id="PTHR12358">
    <property type="entry name" value="SPHINGOSINE KINASE"/>
    <property type="match status" value="1"/>
</dbReference>
<name>A0A3R6D391_9FIRM</name>
<dbReference type="Pfam" id="PF00781">
    <property type="entry name" value="DAGK_cat"/>
    <property type="match status" value="1"/>
</dbReference>
<keyword evidence="5" id="KW-0460">Magnesium</keyword>
<dbReference type="EMBL" id="QSHO01000009">
    <property type="protein sequence ID" value="RHC16370.1"/>
    <property type="molecule type" value="Genomic_DNA"/>
</dbReference>
<dbReference type="InterPro" id="IPR017438">
    <property type="entry name" value="ATP-NAD_kinase_N"/>
</dbReference>
<dbReference type="PROSITE" id="PS50146">
    <property type="entry name" value="DAGK"/>
    <property type="match status" value="1"/>
</dbReference>
<dbReference type="CDD" id="cd01653">
    <property type="entry name" value="GATase1"/>
    <property type="match status" value="1"/>
</dbReference>
<evidence type="ECO:0000256" key="7">
    <source>
        <dbReference type="ARBA" id="ARBA00023209"/>
    </source>
</evidence>
<keyword evidence="10" id="KW-0418">Kinase</keyword>
<evidence type="ECO:0000313" key="10">
    <source>
        <dbReference type="EMBL" id="RHC16370.1"/>
    </source>
</evidence>
<comment type="similarity">
    <text evidence="2">Belongs to the diacylglycerol/lipid kinase family.</text>
</comment>
<dbReference type="Proteomes" id="UP000283513">
    <property type="component" value="Unassembled WGS sequence"/>
</dbReference>
<keyword evidence="3" id="KW-0444">Lipid biosynthesis</keyword>
<dbReference type="RefSeq" id="WP_117921115.1">
    <property type="nucleotide sequence ID" value="NZ_JBGKEX010000003.1"/>
</dbReference>
<dbReference type="InterPro" id="IPR016064">
    <property type="entry name" value="NAD/diacylglycerol_kinase_sf"/>
</dbReference>
<sequence length="300" mass="33125">MEEKKTLLFIFNPFSGKAQIKNQLMDIVDTMVKAGYEVTIYPTQAPEDAIHKVETDAEKYDLVVCSGGDGTLDEVVSGIMHKGLTVPLGYIPAGSTNDFATSLGIPKDMVKAADAAVNGRAFPCDIGAFNNDYFVYVAAFGLFTEVSYKTSQEWKNVLGHAAYILEGMRSLHDIPSFTMQVEYNNVRIQDEFIYGMISNSTSVGGFKGMTGKDVRLDDGVFEVTLIKKPRNPIELNEIIASLINLVDDTDMIYSFKSNEVKFLVREEVPWTLDGEFGGAHEEVVVKNICRAVDIMVPGNK</sequence>
<gene>
    <name evidence="10" type="ORF">DW856_11305</name>
</gene>
<dbReference type="AlphaFoldDB" id="A0A3R6D391"/>
<dbReference type="GO" id="GO:0004143">
    <property type="term" value="F:ATP-dependent diacylglycerol kinase activity"/>
    <property type="evidence" value="ECO:0007669"/>
    <property type="project" value="TreeGrafter"/>
</dbReference>
<evidence type="ECO:0000256" key="2">
    <source>
        <dbReference type="ARBA" id="ARBA00005983"/>
    </source>
</evidence>
<organism evidence="10 11">
    <name type="scientific">Roseburia intestinalis</name>
    <dbReference type="NCBI Taxonomy" id="166486"/>
    <lineage>
        <taxon>Bacteria</taxon>
        <taxon>Bacillati</taxon>
        <taxon>Bacillota</taxon>
        <taxon>Clostridia</taxon>
        <taxon>Lachnospirales</taxon>
        <taxon>Lachnospiraceae</taxon>
        <taxon>Roseburia</taxon>
    </lineage>
</organism>
<protein>
    <submittedName>
        <fullName evidence="10">Diacylglycerol kinase family lipid kinase</fullName>
    </submittedName>
</protein>
<evidence type="ECO:0000256" key="5">
    <source>
        <dbReference type="ARBA" id="ARBA00022842"/>
    </source>
</evidence>
<evidence type="ECO:0000256" key="4">
    <source>
        <dbReference type="ARBA" id="ARBA00022723"/>
    </source>
</evidence>
<comment type="cofactor">
    <cofactor evidence="1">
        <name>Mg(2+)</name>
        <dbReference type="ChEBI" id="CHEBI:18420"/>
    </cofactor>
</comment>
<evidence type="ECO:0000256" key="6">
    <source>
        <dbReference type="ARBA" id="ARBA00023098"/>
    </source>
</evidence>
<dbReference type="InterPro" id="IPR001206">
    <property type="entry name" value="Diacylglycerol_kinase_cat_dom"/>
</dbReference>
<evidence type="ECO:0000313" key="11">
    <source>
        <dbReference type="Proteomes" id="UP000283513"/>
    </source>
</evidence>
<dbReference type="Gene3D" id="3.40.50.10330">
    <property type="entry name" value="Probable inorganic polyphosphate/atp-NAD kinase, domain 1"/>
    <property type="match status" value="1"/>
</dbReference>
<reference evidence="10 11" key="1">
    <citation type="submission" date="2018-08" db="EMBL/GenBank/DDBJ databases">
        <title>A genome reference for cultivated species of the human gut microbiota.</title>
        <authorList>
            <person name="Zou Y."/>
            <person name="Xue W."/>
            <person name="Luo G."/>
        </authorList>
    </citation>
    <scope>NUCLEOTIDE SEQUENCE [LARGE SCALE GENOMIC DNA]</scope>
    <source>
        <strain evidence="10 11">AM37-1AC</strain>
    </source>
</reference>
<dbReference type="GO" id="GO:0008654">
    <property type="term" value="P:phospholipid biosynthetic process"/>
    <property type="evidence" value="ECO:0007669"/>
    <property type="project" value="UniProtKB-KW"/>
</dbReference>
<dbReference type="InterPro" id="IPR005218">
    <property type="entry name" value="Diacylglycerol/lipid_kinase"/>
</dbReference>
<dbReference type="NCBIfam" id="TIGR00147">
    <property type="entry name" value="YegS/Rv2252/BmrU family lipid kinase"/>
    <property type="match status" value="1"/>
</dbReference>
<dbReference type="SMART" id="SM00046">
    <property type="entry name" value="DAGKc"/>
    <property type="match status" value="1"/>
</dbReference>
<dbReference type="GO" id="GO:0005524">
    <property type="term" value="F:ATP binding"/>
    <property type="evidence" value="ECO:0007669"/>
    <property type="project" value="InterPro"/>
</dbReference>
<comment type="caution">
    <text evidence="10">The sequence shown here is derived from an EMBL/GenBank/DDBJ whole genome shotgun (WGS) entry which is preliminary data.</text>
</comment>
<keyword evidence="6" id="KW-0443">Lipid metabolism</keyword>
<dbReference type="GO" id="GO:0046872">
    <property type="term" value="F:metal ion binding"/>
    <property type="evidence" value="ECO:0007669"/>
    <property type="project" value="UniProtKB-KW"/>
</dbReference>
<dbReference type="GO" id="GO:0005886">
    <property type="term" value="C:plasma membrane"/>
    <property type="evidence" value="ECO:0007669"/>
    <property type="project" value="TreeGrafter"/>
</dbReference>
<dbReference type="PANTHER" id="PTHR12358:SF106">
    <property type="entry name" value="LIPID KINASE YEGS"/>
    <property type="match status" value="1"/>
</dbReference>
<keyword evidence="8" id="KW-1208">Phospholipid metabolism</keyword>
<dbReference type="InterPro" id="IPR050187">
    <property type="entry name" value="Lipid_Phosphate_FormReg"/>
</dbReference>
<evidence type="ECO:0000256" key="3">
    <source>
        <dbReference type="ARBA" id="ARBA00022516"/>
    </source>
</evidence>
<feature type="domain" description="DAGKc" evidence="9">
    <location>
        <begin position="2"/>
        <end position="133"/>
    </location>
</feature>
<evidence type="ECO:0000256" key="8">
    <source>
        <dbReference type="ARBA" id="ARBA00023264"/>
    </source>
</evidence>
<dbReference type="Gene3D" id="2.60.200.40">
    <property type="match status" value="1"/>
</dbReference>
<keyword evidence="10" id="KW-0808">Transferase</keyword>
<proteinExistence type="inferred from homology"/>
<accession>A0A3R6D391</accession>
<keyword evidence="7" id="KW-0594">Phospholipid biosynthesis</keyword>